<accession>A0ABQ4Q4L4</accession>
<feature type="active site" evidence="8">
    <location>
        <position position="354"/>
    </location>
</feature>
<dbReference type="InterPro" id="IPR011356">
    <property type="entry name" value="Leucine_aapep/pepB"/>
</dbReference>
<sequence>MDFSIKPIDAKTGLAGVKTGCIAVGVFEDKKLSRTAQALDAKGEITAAVKSGDISGKPGSTLLLRGIEGVAAERVLLVGLGKQDGVTDKNFQSALQAVAKSFSGIGATDGALALPLDLVAGRDAAWAIRGAVLAARDAGYRYDETKSKKEAEPTGVRKMTVLVPAEDLALAKSAAAQGQALANGVELTKTLGNLPPNICTPTYLADTAKKLAGEFGFNVEILDRKQLEALKMGSFLSVTKGSDEPPKFIVLKHMGGKQKDAPVVLVGKGITFDTGGISLKPGANMDEMKYDMCGAASVLGTFRAIGEMALRLNVIGVIPACENMPSGRASKPGDIVTSMSGQTIEILNTDAEGRLILCDALTYVERFKPAAVVDIATLTGACVTALGHHNTGLFTRHDDAHDALAAELLAAGKATGDTAWRMPIEDAYQEQLKSNFADMANIGGPPGGSITAACFLERYTRKYTWAHLDIAGTAWKSGAAKGATGRPVPLLTTFLINRANGKKS</sequence>
<feature type="binding site" evidence="8">
    <location>
        <position position="273"/>
    </location>
    <ligand>
        <name>Mn(2+)</name>
        <dbReference type="ChEBI" id="CHEBI:29035"/>
        <label>1</label>
    </ligand>
</feature>
<dbReference type="GO" id="GO:0004177">
    <property type="term" value="F:aminopeptidase activity"/>
    <property type="evidence" value="ECO:0007669"/>
    <property type="project" value="UniProtKB-KW"/>
</dbReference>
<dbReference type="InterPro" id="IPR023042">
    <property type="entry name" value="Peptidase_M17_leu_NH2_pept"/>
</dbReference>
<comment type="function">
    <text evidence="8">Presumably involved in the processing and regular turnover of intracellular proteins. Catalyzes the removal of unsubstituted N-terminal amino acids from various peptides.</text>
</comment>
<evidence type="ECO:0000256" key="3">
    <source>
        <dbReference type="ARBA" id="ARBA00009528"/>
    </source>
</evidence>
<dbReference type="EC" id="3.4.11.10" evidence="8"/>
<keyword evidence="8" id="KW-0963">Cytoplasm</keyword>
<evidence type="ECO:0000256" key="1">
    <source>
        <dbReference type="ARBA" id="ARBA00000135"/>
    </source>
</evidence>
<comment type="caution">
    <text evidence="10">The sequence shown here is derived from an EMBL/GenBank/DDBJ whole genome shotgun (WGS) entry which is preliminary data.</text>
</comment>
<feature type="binding site" evidence="8">
    <location>
        <position position="352"/>
    </location>
    <ligand>
        <name>Mn(2+)</name>
        <dbReference type="ChEBI" id="CHEBI:29035"/>
        <label>1</label>
    </ligand>
</feature>
<feature type="binding site" evidence="8">
    <location>
        <position position="268"/>
    </location>
    <ligand>
        <name>Mn(2+)</name>
        <dbReference type="ChEBI" id="CHEBI:29035"/>
        <label>2</label>
    </ligand>
</feature>
<dbReference type="PROSITE" id="PS00631">
    <property type="entry name" value="CYTOSOL_AP"/>
    <property type="match status" value="1"/>
</dbReference>
<reference evidence="10 11" key="1">
    <citation type="journal article" date="2022" name="Int. J. Syst. Evol. Microbiol.">
        <title>Noviherbaspirillum aridicola sp. nov., isolated from an arid soil in Pakistan.</title>
        <authorList>
            <person name="Khan I.U."/>
            <person name="Saqib M."/>
            <person name="Amin A."/>
            <person name="Hussain F."/>
            <person name="Li L."/>
            <person name="Liu Y.H."/>
            <person name="Fang B.Z."/>
            <person name="Ahmed I."/>
            <person name="Li W.J."/>
        </authorList>
    </citation>
    <scope>NUCLEOTIDE SEQUENCE [LARGE SCALE GENOMIC DNA]</scope>
    <source>
        <strain evidence="10 11">NCCP-691</strain>
    </source>
</reference>
<feature type="binding site" evidence="8">
    <location>
        <position position="350"/>
    </location>
    <ligand>
        <name>Mn(2+)</name>
        <dbReference type="ChEBI" id="CHEBI:29035"/>
        <label>1</label>
    </ligand>
</feature>
<dbReference type="InterPro" id="IPR043472">
    <property type="entry name" value="Macro_dom-like"/>
</dbReference>
<evidence type="ECO:0000256" key="5">
    <source>
        <dbReference type="ARBA" id="ARBA00022670"/>
    </source>
</evidence>
<evidence type="ECO:0000256" key="6">
    <source>
        <dbReference type="ARBA" id="ARBA00022801"/>
    </source>
</evidence>
<dbReference type="PANTHER" id="PTHR11963">
    <property type="entry name" value="LEUCINE AMINOPEPTIDASE-RELATED"/>
    <property type="match status" value="1"/>
</dbReference>
<name>A0ABQ4Q4L4_9BURK</name>
<evidence type="ECO:0000256" key="7">
    <source>
        <dbReference type="ARBA" id="ARBA00023211"/>
    </source>
</evidence>
<keyword evidence="7 8" id="KW-0464">Manganese</keyword>
<dbReference type="NCBIfam" id="NF002077">
    <property type="entry name" value="PRK00913.2-4"/>
    <property type="match status" value="1"/>
</dbReference>
<feature type="binding site" evidence="8">
    <location>
        <position position="273"/>
    </location>
    <ligand>
        <name>Mn(2+)</name>
        <dbReference type="ChEBI" id="CHEBI:29035"/>
        <label>2</label>
    </ligand>
</feature>
<organism evidence="10 11">
    <name type="scientific">Noviherbaspirillum aridicola</name>
    <dbReference type="NCBI Taxonomy" id="2849687"/>
    <lineage>
        <taxon>Bacteria</taxon>
        <taxon>Pseudomonadati</taxon>
        <taxon>Pseudomonadota</taxon>
        <taxon>Betaproteobacteria</taxon>
        <taxon>Burkholderiales</taxon>
        <taxon>Oxalobacteraceae</taxon>
        <taxon>Noviherbaspirillum</taxon>
    </lineage>
</organism>
<keyword evidence="8" id="KW-0479">Metal-binding</keyword>
<dbReference type="EC" id="3.4.11.1" evidence="8"/>
<feature type="binding site" evidence="8">
    <location>
        <position position="352"/>
    </location>
    <ligand>
        <name>Mn(2+)</name>
        <dbReference type="ChEBI" id="CHEBI:29035"/>
        <label>2</label>
    </ligand>
</feature>
<dbReference type="EMBL" id="BPMK01000008">
    <property type="protein sequence ID" value="GIZ52109.1"/>
    <property type="molecule type" value="Genomic_DNA"/>
</dbReference>
<evidence type="ECO:0000256" key="4">
    <source>
        <dbReference type="ARBA" id="ARBA00022438"/>
    </source>
</evidence>
<dbReference type="InterPro" id="IPR008283">
    <property type="entry name" value="Peptidase_M17_N"/>
</dbReference>
<gene>
    <name evidence="8 10" type="primary">pepA</name>
    <name evidence="10" type="ORF">NCCP691_21230</name>
</gene>
<dbReference type="Gene3D" id="3.40.630.10">
    <property type="entry name" value="Zn peptidases"/>
    <property type="match status" value="1"/>
</dbReference>
<dbReference type="NCBIfam" id="NF002073">
    <property type="entry name" value="PRK00913.1-2"/>
    <property type="match status" value="1"/>
</dbReference>
<feature type="domain" description="Cytosol aminopeptidase" evidence="9">
    <location>
        <begin position="348"/>
        <end position="355"/>
    </location>
</feature>
<comment type="similarity">
    <text evidence="3 8">Belongs to the peptidase M17 family.</text>
</comment>
<dbReference type="HAMAP" id="MF_00181">
    <property type="entry name" value="Cytosol_peptidase_M17"/>
    <property type="match status" value="1"/>
</dbReference>
<comment type="subcellular location">
    <subcellularLocation>
        <location evidence="8">Cytoplasm</location>
    </subcellularLocation>
</comment>
<dbReference type="CDD" id="cd00433">
    <property type="entry name" value="Peptidase_M17"/>
    <property type="match status" value="1"/>
</dbReference>
<comment type="catalytic activity">
    <reaction evidence="1 8">
        <text>Release of an N-terminal amino acid, Xaa-|-Yaa-, in which Xaa is preferably Leu, but may be other amino acids including Pro although not Arg or Lys, and Yaa may be Pro. Amino acid amides and methyl esters are also readily hydrolyzed, but rates on arylamides are exceedingly low.</text>
        <dbReference type="EC" id="3.4.11.1"/>
    </reaction>
</comment>
<proteinExistence type="inferred from homology"/>
<dbReference type="Pfam" id="PF02789">
    <property type="entry name" value="Peptidase_M17_N"/>
    <property type="match status" value="1"/>
</dbReference>
<keyword evidence="5 8" id="KW-0645">Protease</keyword>
<evidence type="ECO:0000256" key="8">
    <source>
        <dbReference type="HAMAP-Rule" id="MF_00181"/>
    </source>
</evidence>
<evidence type="ECO:0000313" key="10">
    <source>
        <dbReference type="EMBL" id="GIZ52109.1"/>
    </source>
</evidence>
<evidence type="ECO:0000256" key="2">
    <source>
        <dbReference type="ARBA" id="ARBA00000967"/>
    </source>
</evidence>
<dbReference type="Gene3D" id="3.40.220.10">
    <property type="entry name" value="Leucine Aminopeptidase, subunit E, domain 1"/>
    <property type="match status" value="1"/>
</dbReference>
<comment type="cofactor">
    <cofactor evidence="8">
        <name>Mn(2+)</name>
        <dbReference type="ChEBI" id="CHEBI:29035"/>
    </cofactor>
    <text evidence="8">Binds 2 manganese ions per subunit.</text>
</comment>
<dbReference type="PRINTS" id="PR00481">
    <property type="entry name" value="LAMNOPPTDASE"/>
</dbReference>
<keyword evidence="11" id="KW-1185">Reference proteome</keyword>
<feature type="binding site" evidence="8">
    <location>
        <position position="291"/>
    </location>
    <ligand>
        <name>Mn(2+)</name>
        <dbReference type="ChEBI" id="CHEBI:29035"/>
        <label>2</label>
    </ligand>
</feature>
<keyword evidence="6 8" id="KW-0378">Hydrolase</keyword>
<dbReference type="SUPFAM" id="SSF53187">
    <property type="entry name" value="Zn-dependent exopeptidases"/>
    <property type="match status" value="1"/>
</dbReference>
<dbReference type="InterPro" id="IPR000819">
    <property type="entry name" value="Peptidase_M17_C"/>
</dbReference>
<comment type="catalytic activity">
    <reaction evidence="2 8">
        <text>Release of an N-terminal amino acid, preferentially leucine, but not glutamic or aspartic acids.</text>
        <dbReference type="EC" id="3.4.11.10"/>
    </reaction>
</comment>
<dbReference type="PANTHER" id="PTHR11963:SF23">
    <property type="entry name" value="CYTOSOL AMINOPEPTIDASE"/>
    <property type="match status" value="1"/>
</dbReference>
<dbReference type="Proteomes" id="UP000887222">
    <property type="component" value="Unassembled WGS sequence"/>
</dbReference>
<dbReference type="NCBIfam" id="NF002074">
    <property type="entry name" value="PRK00913.1-4"/>
    <property type="match status" value="1"/>
</dbReference>
<evidence type="ECO:0000259" key="9">
    <source>
        <dbReference type="PROSITE" id="PS00631"/>
    </source>
</evidence>
<dbReference type="SUPFAM" id="SSF52949">
    <property type="entry name" value="Macro domain-like"/>
    <property type="match status" value="1"/>
</dbReference>
<keyword evidence="4 8" id="KW-0031">Aminopeptidase</keyword>
<feature type="active site" evidence="8">
    <location>
        <position position="280"/>
    </location>
</feature>
<evidence type="ECO:0000313" key="11">
    <source>
        <dbReference type="Proteomes" id="UP000887222"/>
    </source>
</evidence>
<dbReference type="RefSeq" id="WP_220808271.1">
    <property type="nucleotide sequence ID" value="NZ_BPMK01000008.1"/>
</dbReference>
<dbReference type="Pfam" id="PF00883">
    <property type="entry name" value="Peptidase_M17"/>
    <property type="match status" value="1"/>
</dbReference>
<protein>
    <recommendedName>
        <fullName evidence="8">Probable cytosol aminopeptidase</fullName>
        <ecNumber evidence="8">3.4.11.1</ecNumber>
    </recommendedName>
    <alternativeName>
        <fullName evidence="8">Leucine aminopeptidase</fullName>
        <shortName evidence="8">LAP</shortName>
        <ecNumber evidence="8">3.4.11.10</ecNumber>
    </alternativeName>
    <alternativeName>
        <fullName evidence="8">Leucyl aminopeptidase</fullName>
    </alternativeName>
</protein>